<dbReference type="STRING" id="1209926.A0A1G4BA59"/>
<dbReference type="OrthoDB" id="5275938at2759"/>
<dbReference type="RefSeq" id="XP_022475346.1">
    <property type="nucleotide sequence ID" value="XM_022618204.1"/>
</dbReference>
<dbReference type="InterPro" id="IPR011333">
    <property type="entry name" value="SKP1/BTB/POZ_sf"/>
</dbReference>
<feature type="compositionally biased region" description="Low complexity" evidence="1">
    <location>
        <begin position="24"/>
        <end position="40"/>
    </location>
</feature>
<dbReference type="EMBL" id="MJBS01000049">
    <property type="protein sequence ID" value="OHE98196.1"/>
    <property type="molecule type" value="Genomic_DNA"/>
</dbReference>
<evidence type="ECO:0000313" key="4">
    <source>
        <dbReference type="Proteomes" id="UP000176998"/>
    </source>
</evidence>
<dbReference type="Pfam" id="PF00651">
    <property type="entry name" value="BTB"/>
    <property type="match status" value="1"/>
</dbReference>
<accession>A0A1G4BA59</accession>
<protein>
    <recommendedName>
        <fullName evidence="2">BTB domain-containing protein</fullName>
    </recommendedName>
</protein>
<comment type="caution">
    <text evidence="3">The sequence shown here is derived from an EMBL/GenBank/DDBJ whole genome shotgun (WGS) entry which is preliminary data.</text>
</comment>
<dbReference type="AlphaFoldDB" id="A0A1G4BA59"/>
<evidence type="ECO:0000313" key="3">
    <source>
        <dbReference type="EMBL" id="OHE98196.1"/>
    </source>
</evidence>
<dbReference type="Proteomes" id="UP000176998">
    <property type="component" value="Unassembled WGS sequence"/>
</dbReference>
<evidence type="ECO:0000256" key="1">
    <source>
        <dbReference type="SAM" id="MobiDB-lite"/>
    </source>
</evidence>
<reference evidence="3 4" key="1">
    <citation type="submission" date="2016-09" db="EMBL/GenBank/DDBJ databases">
        <authorList>
            <person name="Capua I."/>
            <person name="De Benedictis P."/>
            <person name="Joannis T."/>
            <person name="Lombin L.H."/>
            <person name="Cattoli G."/>
        </authorList>
    </citation>
    <scope>NUCLEOTIDE SEQUENCE [LARGE SCALE GENOMIC DNA]</scope>
    <source>
        <strain evidence="3 4">IMI 309357</strain>
    </source>
</reference>
<dbReference type="GeneID" id="34559714"/>
<feature type="domain" description="BTB" evidence="2">
    <location>
        <begin position="70"/>
        <end position="144"/>
    </location>
</feature>
<dbReference type="Gene3D" id="3.30.710.10">
    <property type="entry name" value="Potassium Channel Kv1.1, Chain A"/>
    <property type="match status" value="1"/>
</dbReference>
<dbReference type="PROSITE" id="PS50097">
    <property type="entry name" value="BTB"/>
    <property type="match status" value="1"/>
</dbReference>
<dbReference type="SUPFAM" id="SSF54695">
    <property type="entry name" value="POZ domain"/>
    <property type="match status" value="1"/>
</dbReference>
<sequence length="416" mass="46625">MSSYIPLDAKGFVTRKALMEVKASDSSSSSTQSPGSINEDATAEKAETEDPDSEEEAVSRQTNSAVAPKGDLTLVVGPSGNKIRVYALILSNASPIFASMISKASNAEDTTLSHQARISLPDDDPMAMEIICHVIHGNSLDADVIDIPPGVVLAVAALSAKYDCAPALTRKIEHWLSPETMETIAQSGLVHPEKKDLLLAAYWFRHERAFEMASLRFITEIAWSFCFLADGTSGEEELVALRIALALEEKRNELRLYLYTHMMEQIHAINYCECSIPKSHWWKRPFHGKQDTKPATTAVISSVLRNIDRDILSRGTPYMSINEMMRLADDGTPNTLVWNRVGRRNADLARHKTLMRCSVRHLKRSGMMRGICLRCFHPRMECEDHLAHGKEKEREFREWLPGEVGWRLNTSRTIFG</sequence>
<dbReference type="InterPro" id="IPR000210">
    <property type="entry name" value="BTB/POZ_dom"/>
</dbReference>
<proteinExistence type="predicted"/>
<evidence type="ECO:0000259" key="2">
    <source>
        <dbReference type="PROSITE" id="PS50097"/>
    </source>
</evidence>
<organism evidence="3 4">
    <name type="scientific">Colletotrichum orchidophilum</name>
    <dbReference type="NCBI Taxonomy" id="1209926"/>
    <lineage>
        <taxon>Eukaryota</taxon>
        <taxon>Fungi</taxon>
        <taxon>Dikarya</taxon>
        <taxon>Ascomycota</taxon>
        <taxon>Pezizomycotina</taxon>
        <taxon>Sordariomycetes</taxon>
        <taxon>Hypocreomycetidae</taxon>
        <taxon>Glomerellales</taxon>
        <taxon>Glomerellaceae</taxon>
        <taxon>Colletotrichum</taxon>
    </lineage>
</organism>
<feature type="region of interest" description="Disordered" evidence="1">
    <location>
        <begin position="21"/>
        <end position="64"/>
    </location>
</feature>
<keyword evidence="4" id="KW-1185">Reference proteome</keyword>
<gene>
    <name evidence="3" type="ORF">CORC01_06564</name>
</gene>
<name>A0A1G4BA59_9PEZI</name>